<comment type="caution">
    <text evidence="15">The sequence shown here is derived from an EMBL/GenBank/DDBJ whole genome shotgun (WGS) entry which is preliminary data.</text>
</comment>
<dbReference type="InterPro" id="IPR000152">
    <property type="entry name" value="EGF-type_Asp/Asn_hydroxyl_site"/>
</dbReference>
<proteinExistence type="predicted"/>
<dbReference type="InterPro" id="IPR008271">
    <property type="entry name" value="Ser/Thr_kinase_AS"/>
</dbReference>
<protein>
    <submittedName>
        <fullName evidence="15">Uncharacterized protein</fullName>
    </submittedName>
</protein>
<evidence type="ECO:0000256" key="12">
    <source>
        <dbReference type="SAM" id="SignalP"/>
    </source>
</evidence>
<dbReference type="SMART" id="SM00181">
    <property type="entry name" value="EGF"/>
    <property type="match status" value="2"/>
</dbReference>
<dbReference type="PANTHER" id="PTHR27005">
    <property type="entry name" value="WALL-ASSOCIATED RECEPTOR KINASE-LIKE 21"/>
    <property type="match status" value="1"/>
</dbReference>
<keyword evidence="7" id="KW-0067">ATP-binding</keyword>
<keyword evidence="11" id="KW-0812">Transmembrane</keyword>
<gene>
    <name evidence="15" type="primary">gb15004</name>
    <name evidence="15" type="ORF">PR202_gb15004</name>
</gene>
<evidence type="ECO:0000256" key="3">
    <source>
        <dbReference type="ARBA" id="ARBA00022536"/>
    </source>
</evidence>
<keyword evidence="11" id="KW-0472">Membrane</keyword>
<keyword evidence="8" id="KW-1015">Disulfide bond</keyword>
<keyword evidence="11" id="KW-1133">Transmembrane helix</keyword>
<keyword evidence="6" id="KW-0547">Nucleotide-binding</keyword>
<dbReference type="InterPro" id="IPR000742">
    <property type="entry name" value="EGF"/>
</dbReference>
<dbReference type="PROSITE" id="PS50026">
    <property type="entry name" value="EGF_3"/>
    <property type="match status" value="1"/>
</dbReference>
<dbReference type="FunFam" id="2.10.25.10:FF:000563">
    <property type="entry name" value="Wall-associated receptor kinase-like 8"/>
    <property type="match status" value="1"/>
</dbReference>
<keyword evidence="9" id="KW-0325">Glycoprotein</keyword>
<dbReference type="InterPro" id="IPR011009">
    <property type="entry name" value="Kinase-like_dom_sf"/>
</dbReference>
<evidence type="ECO:0000313" key="16">
    <source>
        <dbReference type="Proteomes" id="UP001054889"/>
    </source>
</evidence>
<dbReference type="InterPro" id="IPR025287">
    <property type="entry name" value="WAK_GUB"/>
</dbReference>
<feature type="transmembrane region" description="Helical" evidence="11">
    <location>
        <begin position="340"/>
        <end position="362"/>
    </location>
</feature>
<keyword evidence="2" id="KW-0418">Kinase</keyword>
<dbReference type="SMART" id="SM00179">
    <property type="entry name" value="EGF_CA"/>
    <property type="match status" value="1"/>
</dbReference>
<dbReference type="Gene3D" id="1.10.510.10">
    <property type="entry name" value="Transferase(Phosphotransferase) domain 1"/>
    <property type="match status" value="1"/>
</dbReference>
<evidence type="ECO:0000259" key="13">
    <source>
        <dbReference type="PROSITE" id="PS50011"/>
    </source>
</evidence>
<dbReference type="PROSITE" id="PS01187">
    <property type="entry name" value="EGF_CA"/>
    <property type="match status" value="1"/>
</dbReference>
<evidence type="ECO:0000256" key="8">
    <source>
        <dbReference type="ARBA" id="ARBA00023157"/>
    </source>
</evidence>
<dbReference type="Pfam" id="PF07645">
    <property type="entry name" value="EGF_CA"/>
    <property type="match status" value="1"/>
</dbReference>
<dbReference type="PROSITE" id="PS00010">
    <property type="entry name" value="ASX_HYDROXYL"/>
    <property type="match status" value="1"/>
</dbReference>
<feature type="domain" description="Protein kinase" evidence="13">
    <location>
        <begin position="410"/>
        <end position="692"/>
    </location>
</feature>
<dbReference type="PROSITE" id="PS00108">
    <property type="entry name" value="PROTEIN_KINASE_ST"/>
    <property type="match status" value="1"/>
</dbReference>
<evidence type="ECO:0000256" key="7">
    <source>
        <dbReference type="ARBA" id="ARBA00022840"/>
    </source>
</evidence>
<evidence type="ECO:0000256" key="2">
    <source>
        <dbReference type="ARBA" id="ARBA00022527"/>
    </source>
</evidence>
<sequence>MEVLRHLGLIGLLLLAIYYVPSTAIPSSQCQKQCGGVEIHYPFGIGKNCSLEWFFSVKCQVQDDISKPFIGEFELLDISLTRSTVRVLNYIASFCYNPSSGLMEKEGFGFNATNTPYLFSDVHNKYTVIGCDALAYISDSNGMGYESGCVSKCRRLSDVTEGSCSGIGCCQTSIPKGMNFYKPDFDIGFNTTKIWRFNRCNYAVLMETTTFNFSSTYINTTKFNDTSAGRVPVVIDWAIRNGGTSCEIAKRNETGTYACISSNSVCMDSMNGPGYVCNCSKGYDGNPYLPNGCKDINECIQSPCPSGGICHNTNGGYRCSCRAGRKYSRQSNTCNPDTGLIIGATIGFLVLVTFFFSGYMILQKRKLKNVKREHFRQHGGLILFEKMKSEKGLCFTIFTETELVQATNNYDKSRILGKGGQGTVYKGLVKDNMHVAIKRCALVDERQKKEFGQEMLILSQINHKNIVKLLGACLEVEVPMLVYEFIPNGTLYELIHGKKQALRISFSTLLRIAHEAAEGLNFLHSYASPPIHHGDVKSANILLDENYTAKVSDFGASILAPSDEDQYVTVVQGTCGYLDPEYMQTFQLTNKSDVYSFGVILLEVLTGQVPLKLNGPEEQRSLSSNFLSAMKENNLDVLLPSHIKEHESTELIRGLAELAKQCLDMCGTNRPAMKEIADELIRLRKLSQHPWVQTDTQPESRGLLAGTPTTGFDDIEICASGYPMLDSDNLPMNPMSSYYGR</sequence>
<reference evidence="15" key="2">
    <citation type="submission" date="2021-12" db="EMBL/GenBank/DDBJ databases">
        <title>Resequencing data analysis of finger millet.</title>
        <authorList>
            <person name="Hatakeyama M."/>
            <person name="Aluri S."/>
            <person name="Balachadran M.T."/>
            <person name="Sivarajan S.R."/>
            <person name="Poveda L."/>
            <person name="Shimizu-Inatsugi R."/>
            <person name="Schlapbach R."/>
            <person name="Sreeman S.M."/>
            <person name="Shimizu K.K."/>
        </authorList>
    </citation>
    <scope>NUCLEOTIDE SEQUENCE</scope>
</reference>
<accession>A0AAV5EWM2</accession>
<evidence type="ECO:0000256" key="5">
    <source>
        <dbReference type="ARBA" id="ARBA00022729"/>
    </source>
</evidence>
<keyword evidence="4" id="KW-0808">Transferase</keyword>
<dbReference type="GO" id="GO:0004674">
    <property type="term" value="F:protein serine/threonine kinase activity"/>
    <property type="evidence" value="ECO:0007669"/>
    <property type="project" value="UniProtKB-KW"/>
</dbReference>
<dbReference type="GO" id="GO:0005524">
    <property type="term" value="F:ATP binding"/>
    <property type="evidence" value="ECO:0007669"/>
    <property type="project" value="UniProtKB-KW"/>
</dbReference>
<dbReference type="Gene3D" id="3.30.200.20">
    <property type="entry name" value="Phosphorylase Kinase, domain 1"/>
    <property type="match status" value="1"/>
</dbReference>
<comment type="subcellular location">
    <subcellularLocation>
        <location evidence="1">Membrane</location>
        <topology evidence="1">Single-pass type I membrane protein</topology>
    </subcellularLocation>
</comment>
<dbReference type="GO" id="GO:0030247">
    <property type="term" value="F:polysaccharide binding"/>
    <property type="evidence" value="ECO:0007669"/>
    <property type="project" value="InterPro"/>
</dbReference>
<feature type="chain" id="PRO_5043921374" evidence="12">
    <location>
        <begin position="25"/>
        <end position="741"/>
    </location>
</feature>
<evidence type="ECO:0000256" key="11">
    <source>
        <dbReference type="SAM" id="Phobius"/>
    </source>
</evidence>
<evidence type="ECO:0000256" key="10">
    <source>
        <dbReference type="PROSITE-ProRule" id="PRU00076"/>
    </source>
</evidence>
<dbReference type="InterPro" id="IPR045274">
    <property type="entry name" value="WAK-like"/>
</dbReference>
<evidence type="ECO:0000256" key="4">
    <source>
        <dbReference type="ARBA" id="ARBA00022679"/>
    </source>
</evidence>
<dbReference type="SUPFAM" id="SSF56112">
    <property type="entry name" value="Protein kinase-like (PK-like)"/>
    <property type="match status" value="1"/>
</dbReference>
<dbReference type="SUPFAM" id="SSF57196">
    <property type="entry name" value="EGF/Laminin"/>
    <property type="match status" value="1"/>
</dbReference>
<feature type="domain" description="EGF-like" evidence="14">
    <location>
        <begin position="295"/>
        <end position="331"/>
    </location>
</feature>
<dbReference type="FunFam" id="3.30.200.20:FF:000337">
    <property type="entry name" value="Wall-associated receptor kinase 3"/>
    <property type="match status" value="1"/>
</dbReference>
<evidence type="ECO:0000256" key="9">
    <source>
        <dbReference type="ARBA" id="ARBA00023180"/>
    </source>
</evidence>
<dbReference type="CDD" id="cd00054">
    <property type="entry name" value="EGF_CA"/>
    <property type="match status" value="1"/>
</dbReference>
<feature type="signal peptide" evidence="12">
    <location>
        <begin position="1"/>
        <end position="24"/>
    </location>
</feature>
<dbReference type="InterPro" id="IPR001881">
    <property type="entry name" value="EGF-like_Ca-bd_dom"/>
</dbReference>
<dbReference type="EMBL" id="BQKI01000079">
    <property type="protein sequence ID" value="GJN27026.1"/>
    <property type="molecule type" value="Genomic_DNA"/>
</dbReference>
<dbReference type="PROSITE" id="PS50011">
    <property type="entry name" value="PROTEIN_KINASE_DOM"/>
    <property type="match status" value="1"/>
</dbReference>
<dbReference type="PANTHER" id="PTHR27005:SF264">
    <property type="entry name" value="PROTEIN KINASE DOMAIN-CONTAINING PROTEIN"/>
    <property type="match status" value="1"/>
</dbReference>
<dbReference type="InterPro" id="IPR049883">
    <property type="entry name" value="NOTCH1_EGF-like"/>
</dbReference>
<dbReference type="Gene3D" id="2.10.25.10">
    <property type="entry name" value="Laminin"/>
    <property type="match status" value="1"/>
</dbReference>
<dbReference type="GO" id="GO:0005509">
    <property type="term" value="F:calcium ion binding"/>
    <property type="evidence" value="ECO:0007669"/>
    <property type="project" value="InterPro"/>
</dbReference>
<name>A0AAV5EWM2_ELECO</name>
<keyword evidence="16" id="KW-1185">Reference proteome</keyword>
<dbReference type="FunFam" id="1.10.510.10:FF:000084">
    <property type="entry name" value="Wall-associated receptor kinase 2"/>
    <property type="match status" value="1"/>
</dbReference>
<dbReference type="Pfam" id="PF00069">
    <property type="entry name" value="Pkinase"/>
    <property type="match status" value="1"/>
</dbReference>
<evidence type="ECO:0000313" key="15">
    <source>
        <dbReference type="EMBL" id="GJN27026.1"/>
    </source>
</evidence>
<keyword evidence="2" id="KW-0723">Serine/threonine-protein kinase</keyword>
<keyword evidence="3 10" id="KW-0245">EGF-like domain</keyword>
<comment type="caution">
    <text evidence="10">Lacks conserved residue(s) required for the propagation of feature annotation.</text>
</comment>
<dbReference type="GO" id="GO:0007166">
    <property type="term" value="P:cell surface receptor signaling pathway"/>
    <property type="evidence" value="ECO:0007669"/>
    <property type="project" value="InterPro"/>
</dbReference>
<dbReference type="GO" id="GO:0005886">
    <property type="term" value="C:plasma membrane"/>
    <property type="evidence" value="ECO:0007669"/>
    <property type="project" value="TreeGrafter"/>
</dbReference>
<keyword evidence="5 12" id="KW-0732">Signal</keyword>
<dbReference type="AlphaFoldDB" id="A0AAV5EWM2"/>
<evidence type="ECO:0000256" key="1">
    <source>
        <dbReference type="ARBA" id="ARBA00004479"/>
    </source>
</evidence>
<dbReference type="Proteomes" id="UP001054889">
    <property type="component" value="Unassembled WGS sequence"/>
</dbReference>
<dbReference type="InterPro" id="IPR000719">
    <property type="entry name" value="Prot_kinase_dom"/>
</dbReference>
<organism evidence="15 16">
    <name type="scientific">Eleusine coracana subsp. coracana</name>
    <dbReference type="NCBI Taxonomy" id="191504"/>
    <lineage>
        <taxon>Eukaryota</taxon>
        <taxon>Viridiplantae</taxon>
        <taxon>Streptophyta</taxon>
        <taxon>Embryophyta</taxon>
        <taxon>Tracheophyta</taxon>
        <taxon>Spermatophyta</taxon>
        <taxon>Magnoliopsida</taxon>
        <taxon>Liliopsida</taxon>
        <taxon>Poales</taxon>
        <taxon>Poaceae</taxon>
        <taxon>PACMAD clade</taxon>
        <taxon>Chloridoideae</taxon>
        <taxon>Cynodonteae</taxon>
        <taxon>Eleusininae</taxon>
        <taxon>Eleusine</taxon>
    </lineage>
</organism>
<dbReference type="Pfam" id="PF13947">
    <property type="entry name" value="GUB_WAK_bind"/>
    <property type="match status" value="1"/>
</dbReference>
<evidence type="ECO:0000259" key="14">
    <source>
        <dbReference type="PROSITE" id="PS50026"/>
    </source>
</evidence>
<dbReference type="SMART" id="SM00220">
    <property type="entry name" value="S_TKc"/>
    <property type="match status" value="1"/>
</dbReference>
<evidence type="ECO:0000256" key="6">
    <source>
        <dbReference type="ARBA" id="ARBA00022741"/>
    </source>
</evidence>
<dbReference type="InterPro" id="IPR018097">
    <property type="entry name" value="EGF_Ca-bd_CS"/>
</dbReference>
<reference evidence="15" key="1">
    <citation type="journal article" date="2018" name="DNA Res.">
        <title>Multiple hybrid de novo genome assembly of finger millet, an orphan allotetraploid crop.</title>
        <authorList>
            <person name="Hatakeyama M."/>
            <person name="Aluri S."/>
            <person name="Balachadran M.T."/>
            <person name="Sivarajan S.R."/>
            <person name="Patrignani A."/>
            <person name="Gruter S."/>
            <person name="Poveda L."/>
            <person name="Shimizu-Inatsugi R."/>
            <person name="Baeten J."/>
            <person name="Francoijs K.J."/>
            <person name="Nataraja K.N."/>
            <person name="Reddy Y.A.N."/>
            <person name="Phadnis S."/>
            <person name="Ravikumar R.L."/>
            <person name="Schlapbach R."/>
            <person name="Sreeman S.M."/>
            <person name="Shimizu K.K."/>
        </authorList>
    </citation>
    <scope>NUCLEOTIDE SEQUENCE</scope>
</reference>